<evidence type="ECO:0000256" key="1">
    <source>
        <dbReference type="SAM" id="MobiDB-lite"/>
    </source>
</evidence>
<evidence type="ECO:0000313" key="3">
    <source>
        <dbReference type="Proteomes" id="UP000196218"/>
    </source>
</evidence>
<dbReference type="Proteomes" id="UP000196218">
    <property type="component" value="Unassembled WGS sequence"/>
</dbReference>
<protein>
    <recommendedName>
        <fullName evidence="4">DUF1064 domain-containing protein</fullName>
    </recommendedName>
</protein>
<organism evidence="2 3">
    <name type="scientific">Burkholderia multivorans</name>
    <dbReference type="NCBI Taxonomy" id="87883"/>
    <lineage>
        <taxon>Bacteria</taxon>
        <taxon>Pseudomonadati</taxon>
        <taxon>Pseudomonadota</taxon>
        <taxon>Betaproteobacteria</taxon>
        <taxon>Burkholderiales</taxon>
        <taxon>Burkholderiaceae</taxon>
        <taxon>Burkholderia</taxon>
        <taxon>Burkholderia cepacia complex</taxon>
    </lineage>
</organism>
<feature type="region of interest" description="Disordered" evidence="1">
    <location>
        <begin position="1"/>
        <end position="23"/>
    </location>
</feature>
<dbReference type="Gene3D" id="3.40.91.30">
    <property type="match status" value="1"/>
</dbReference>
<evidence type="ECO:0008006" key="4">
    <source>
        <dbReference type="Google" id="ProtNLM"/>
    </source>
</evidence>
<dbReference type="EMBL" id="FKJW01000003">
    <property type="protein sequence ID" value="SAK20187.1"/>
    <property type="molecule type" value="Genomic_DNA"/>
</dbReference>
<sequence>MRVDAGTKNVGTARVRDESRPKMTAAQKAVFDATGNRPQVDAGFDAISDGVDAPPVLTPAYREPDAKTRMQALGRLKSGQMNKTEQRYADHLEARKQAGEIVWYRFEGIKFRLADNTFYTPDFAVMLANGQLEAHEVKGHWQDDARVKVKVAADQYPVRFVAVKAAAAKDGGGWHTEEF</sequence>
<reference evidence="2 3" key="1">
    <citation type="submission" date="2016-04" db="EMBL/GenBank/DDBJ databases">
        <authorList>
            <person name="Peeters C."/>
        </authorList>
    </citation>
    <scope>NUCLEOTIDE SEQUENCE [LARGE SCALE GENOMIC DNA]</scope>
    <source>
        <strain evidence="2">LMG 29311</strain>
    </source>
</reference>
<name>A0ABD7LJ63_9BURK</name>
<evidence type="ECO:0000313" key="2">
    <source>
        <dbReference type="EMBL" id="SAK20187.1"/>
    </source>
</evidence>
<accession>A0ABD7LJ63</accession>
<comment type="caution">
    <text evidence="2">The sequence shown here is derived from an EMBL/GenBank/DDBJ whole genome shotgun (WGS) entry which is preliminary data.</text>
</comment>
<proteinExistence type="predicted"/>
<dbReference type="AlphaFoldDB" id="A0ABD7LJ63"/>
<gene>
    <name evidence="2" type="ORF">UA18_02401</name>
</gene>